<sequence length="203" mass="22634">MSDDEQSRTRRASEPDHLRSGDGRFSIRREILEDEPPGRALDVATGTGRNALALAATGWTVDALDISRAQLDRARTNAAERSMSGTVHWIVADVDSYCFRPRTYDLITIRFFDARDRLPAVLEALAPGGVLWYEHYLTAPDVESGPGAQYRFDSNELLAACSSLSIMYYAEYRADGQPRVTLVARNETDAPRRRPSARAGQNR</sequence>
<dbReference type="GO" id="GO:0008168">
    <property type="term" value="F:methyltransferase activity"/>
    <property type="evidence" value="ECO:0007669"/>
    <property type="project" value="UniProtKB-KW"/>
</dbReference>
<dbReference type="SUPFAM" id="SSF53335">
    <property type="entry name" value="S-adenosyl-L-methionine-dependent methyltransferases"/>
    <property type="match status" value="1"/>
</dbReference>
<dbReference type="OrthoDB" id="56895at2157"/>
<dbReference type="EMBL" id="CP019327">
    <property type="protein sequence ID" value="APX98239.1"/>
    <property type="molecule type" value="Genomic_DNA"/>
</dbReference>
<keyword evidence="5" id="KW-1185">Reference proteome</keyword>
<evidence type="ECO:0000313" key="6">
    <source>
        <dbReference type="Proteomes" id="UP000187321"/>
    </source>
</evidence>
<keyword evidence="4" id="KW-0489">Methyltransferase</keyword>
<evidence type="ECO:0000259" key="2">
    <source>
        <dbReference type="Pfam" id="PF13649"/>
    </source>
</evidence>
<dbReference type="Gene3D" id="3.40.50.150">
    <property type="entry name" value="Vaccinia Virus protein VP39"/>
    <property type="match status" value="1"/>
</dbReference>
<dbReference type="Pfam" id="PF13649">
    <property type="entry name" value="Methyltransf_25"/>
    <property type="match status" value="1"/>
</dbReference>
<dbReference type="InterPro" id="IPR029063">
    <property type="entry name" value="SAM-dependent_MTases_sf"/>
</dbReference>
<feature type="region of interest" description="Disordered" evidence="1">
    <location>
        <begin position="183"/>
        <end position="203"/>
    </location>
</feature>
<dbReference type="InterPro" id="IPR041698">
    <property type="entry name" value="Methyltransf_25"/>
</dbReference>
<evidence type="ECO:0000256" key="1">
    <source>
        <dbReference type="SAM" id="MobiDB-lite"/>
    </source>
</evidence>
<dbReference type="GeneID" id="30956633"/>
<keyword evidence="4" id="KW-0808">Transferase</keyword>
<organism evidence="4 5">
    <name type="scientific">Natronorubrum daqingense</name>
    <dbReference type="NCBI Taxonomy" id="588898"/>
    <lineage>
        <taxon>Archaea</taxon>
        <taxon>Methanobacteriati</taxon>
        <taxon>Methanobacteriota</taxon>
        <taxon>Stenosarchaea group</taxon>
        <taxon>Halobacteria</taxon>
        <taxon>Halobacteriales</taxon>
        <taxon>Natrialbaceae</taxon>
        <taxon>Natronorubrum</taxon>
    </lineage>
</organism>
<dbReference type="Proteomes" id="UP000185687">
    <property type="component" value="Unassembled WGS sequence"/>
</dbReference>
<dbReference type="AlphaFoldDB" id="A0A1N7D6H1"/>
<protein>
    <submittedName>
        <fullName evidence="4">Methyltransferase domain-containing protein</fullName>
    </submittedName>
    <submittedName>
        <fullName evidence="3">Methyltransferase type 11</fullName>
    </submittedName>
</protein>
<evidence type="ECO:0000313" key="4">
    <source>
        <dbReference type="EMBL" id="SIR71412.1"/>
    </source>
</evidence>
<dbReference type="EMBL" id="FTNP01000002">
    <property type="protein sequence ID" value="SIR71412.1"/>
    <property type="molecule type" value="Genomic_DNA"/>
</dbReference>
<feature type="domain" description="Methyltransferase" evidence="2">
    <location>
        <begin position="41"/>
        <end position="129"/>
    </location>
</feature>
<dbReference type="CDD" id="cd02440">
    <property type="entry name" value="AdoMet_MTases"/>
    <property type="match status" value="1"/>
</dbReference>
<dbReference type="Proteomes" id="UP000187321">
    <property type="component" value="Chromosome"/>
</dbReference>
<dbReference type="RefSeq" id="WP_076581755.1">
    <property type="nucleotide sequence ID" value="NZ_CP019327.1"/>
</dbReference>
<dbReference type="KEGG" id="hda:BB347_11780"/>
<dbReference type="GO" id="GO:0032259">
    <property type="term" value="P:methylation"/>
    <property type="evidence" value="ECO:0007669"/>
    <property type="project" value="UniProtKB-KW"/>
</dbReference>
<feature type="region of interest" description="Disordered" evidence="1">
    <location>
        <begin position="1"/>
        <end position="22"/>
    </location>
</feature>
<reference evidence="4 5" key="2">
    <citation type="submission" date="2017-01" db="EMBL/GenBank/DDBJ databases">
        <authorList>
            <person name="Mah S.A."/>
            <person name="Swanson W.J."/>
            <person name="Moy G.W."/>
            <person name="Vacquier V.D."/>
        </authorList>
    </citation>
    <scope>NUCLEOTIDE SEQUENCE [LARGE SCALE GENOMIC DNA]</scope>
    <source>
        <strain evidence="4 5">CGMCC 1.8909</strain>
    </source>
</reference>
<reference evidence="3 6" key="1">
    <citation type="submission" date="2017-01" db="EMBL/GenBank/DDBJ databases">
        <title>Complete genome sequence of Haloterrigena daqingensis type strain (JX313T).</title>
        <authorList>
            <person name="Shuang W."/>
        </authorList>
    </citation>
    <scope>NUCLEOTIDE SEQUENCE [LARGE SCALE GENOMIC DNA]</scope>
    <source>
        <strain evidence="3 6">JX313</strain>
    </source>
</reference>
<name>A0A1N7D6H1_9EURY</name>
<evidence type="ECO:0000313" key="3">
    <source>
        <dbReference type="EMBL" id="APX98239.1"/>
    </source>
</evidence>
<evidence type="ECO:0000313" key="5">
    <source>
        <dbReference type="Proteomes" id="UP000185687"/>
    </source>
</evidence>
<proteinExistence type="predicted"/>
<dbReference type="STRING" id="588898.BB347_11780"/>
<gene>
    <name evidence="3" type="ORF">BB347_11780</name>
    <name evidence="4" type="ORF">SAMN05421809_2094</name>
</gene>
<accession>A0A1N7D6H1</accession>